<comment type="caution">
    <text evidence="1">The sequence shown here is derived from an EMBL/GenBank/DDBJ whole genome shotgun (WGS) entry which is preliminary data.</text>
</comment>
<proteinExistence type="predicted"/>
<reference evidence="1 2" key="1">
    <citation type="submission" date="2024-06" db="EMBL/GenBank/DDBJ databases">
        <title>The Natural Products Discovery Center: Release of the First 8490 Sequenced Strains for Exploring Actinobacteria Biosynthetic Diversity.</title>
        <authorList>
            <person name="Kalkreuter E."/>
            <person name="Kautsar S.A."/>
            <person name="Yang D."/>
            <person name="Bader C.D."/>
            <person name="Teijaro C.N."/>
            <person name="Fluegel L."/>
            <person name="Davis C.M."/>
            <person name="Simpson J.R."/>
            <person name="Lauterbach L."/>
            <person name="Steele A.D."/>
            <person name="Gui C."/>
            <person name="Meng S."/>
            <person name="Li G."/>
            <person name="Viehrig K."/>
            <person name="Ye F."/>
            <person name="Su P."/>
            <person name="Kiefer A.F."/>
            <person name="Nichols A."/>
            <person name="Cepeda A.J."/>
            <person name="Yan W."/>
            <person name="Fan B."/>
            <person name="Jiang Y."/>
            <person name="Adhikari A."/>
            <person name="Zheng C.-J."/>
            <person name="Schuster L."/>
            <person name="Cowan T.M."/>
            <person name="Smanski M.J."/>
            <person name="Chevrette M.G."/>
            <person name="De Carvalho L.P.S."/>
            <person name="Shen B."/>
        </authorList>
    </citation>
    <scope>NUCLEOTIDE SEQUENCE [LARGE SCALE GENOMIC DNA]</scope>
    <source>
        <strain evidence="1 2">NPDC050671</strain>
    </source>
</reference>
<evidence type="ECO:0000313" key="1">
    <source>
        <dbReference type="EMBL" id="MEV0365091.1"/>
    </source>
</evidence>
<dbReference type="RefSeq" id="WP_357980991.1">
    <property type="nucleotide sequence ID" value="NZ_JBFAIH010000012.1"/>
</dbReference>
<accession>A0ABV3FBK0</accession>
<gene>
    <name evidence="1" type="ORF">AB0H72_20555</name>
</gene>
<keyword evidence="2" id="KW-1185">Reference proteome</keyword>
<name>A0ABV3FBK0_9NOCA</name>
<evidence type="ECO:0000313" key="2">
    <source>
        <dbReference type="Proteomes" id="UP001551658"/>
    </source>
</evidence>
<dbReference type="EMBL" id="JBFAIH010000012">
    <property type="protein sequence ID" value="MEV0365091.1"/>
    <property type="molecule type" value="Genomic_DNA"/>
</dbReference>
<sequence>MTRESMKERVRPMEQATVYRSNIRNGTGVLSRPDGSLAWFHMSSVAQSDVLTLQQGDVVDAEIENIPQGEYASRAASVRRHAQ</sequence>
<organism evidence="1 2">
    <name type="scientific">Nocardia fusca</name>
    <dbReference type="NCBI Taxonomy" id="941183"/>
    <lineage>
        <taxon>Bacteria</taxon>
        <taxon>Bacillati</taxon>
        <taxon>Actinomycetota</taxon>
        <taxon>Actinomycetes</taxon>
        <taxon>Mycobacteriales</taxon>
        <taxon>Nocardiaceae</taxon>
        <taxon>Nocardia</taxon>
    </lineage>
</organism>
<dbReference type="InterPro" id="IPR012340">
    <property type="entry name" value="NA-bd_OB-fold"/>
</dbReference>
<dbReference type="Gene3D" id="2.40.50.140">
    <property type="entry name" value="Nucleic acid-binding proteins"/>
    <property type="match status" value="1"/>
</dbReference>
<protein>
    <submittedName>
        <fullName evidence="1">Uncharacterized protein</fullName>
    </submittedName>
</protein>
<dbReference type="Proteomes" id="UP001551658">
    <property type="component" value="Unassembled WGS sequence"/>
</dbReference>